<feature type="domain" description="Bacterial Ig-like" evidence="2">
    <location>
        <begin position="139"/>
        <end position="219"/>
    </location>
</feature>
<feature type="chain" id="PRO_5016297228" evidence="1">
    <location>
        <begin position="27"/>
        <end position="236"/>
    </location>
</feature>
<dbReference type="Proteomes" id="UP000248134">
    <property type="component" value="Unassembled WGS sequence"/>
</dbReference>
<dbReference type="AlphaFoldDB" id="A0A323U8V0"/>
<dbReference type="InterPro" id="IPR013783">
    <property type="entry name" value="Ig-like_fold"/>
</dbReference>
<dbReference type="Pfam" id="PF16640">
    <property type="entry name" value="Big_3_5"/>
    <property type="match status" value="1"/>
</dbReference>
<dbReference type="OrthoDB" id="8264525at2"/>
<evidence type="ECO:0000256" key="1">
    <source>
        <dbReference type="SAM" id="SignalP"/>
    </source>
</evidence>
<organism evidence="3 4">
    <name type="scientific">Rhodopseudomonas palustris</name>
    <dbReference type="NCBI Taxonomy" id="1076"/>
    <lineage>
        <taxon>Bacteria</taxon>
        <taxon>Pseudomonadati</taxon>
        <taxon>Pseudomonadota</taxon>
        <taxon>Alphaproteobacteria</taxon>
        <taxon>Hyphomicrobiales</taxon>
        <taxon>Nitrobacteraceae</taxon>
        <taxon>Rhodopseudomonas</taxon>
    </lineage>
</organism>
<dbReference type="InterPro" id="IPR032109">
    <property type="entry name" value="Big_3_5"/>
</dbReference>
<name>A0A323U8V0_RHOPL</name>
<dbReference type="EMBL" id="QKQS01000038">
    <property type="protein sequence ID" value="PZA09242.1"/>
    <property type="molecule type" value="Genomic_DNA"/>
</dbReference>
<evidence type="ECO:0000313" key="4">
    <source>
        <dbReference type="Proteomes" id="UP000248134"/>
    </source>
</evidence>
<protein>
    <submittedName>
        <fullName evidence="3">Ig-like domain repeat protein</fullName>
    </submittedName>
</protein>
<evidence type="ECO:0000313" key="3">
    <source>
        <dbReference type="EMBL" id="PZA09242.1"/>
    </source>
</evidence>
<dbReference type="Gene3D" id="2.60.40.10">
    <property type="entry name" value="Immunoglobulins"/>
    <property type="match status" value="1"/>
</dbReference>
<proteinExistence type="predicted"/>
<sequence>MRLSFAIAAFGCAALLSGVISTPAAAQVEVVSEVTTTGLDVVAQPAVPGRFVLNAAVRTDYGAGVADGRIVFYDLSTSTVLGWTDAARPSLTVDGLAPGRHLLRADYAGSASRLPLVVLPSQSAEVALDVLVKPRLILSSSNPAPAPGAVVTLTAAVTGSHGPPTGMVSFRDGDRVIAAHVPLDRTGQATFTTSALDNGIGGVVVIYEGDCHYAPAAAQIGPTEDGALALAATPRM</sequence>
<reference evidence="3 4" key="1">
    <citation type="submission" date="2018-06" db="EMBL/GenBank/DDBJ databases">
        <title>Draft Whole-Genome Sequence of the purple photosynthetic bacterium Rhodospeudomonas palustris XCP.</title>
        <authorList>
            <person name="Rayyan A."/>
            <person name="Meyer T.E."/>
            <person name="Kyndt J.A."/>
        </authorList>
    </citation>
    <scope>NUCLEOTIDE SEQUENCE [LARGE SCALE GENOMIC DNA]</scope>
    <source>
        <strain evidence="3 4">XCP</strain>
    </source>
</reference>
<keyword evidence="1" id="KW-0732">Signal</keyword>
<comment type="caution">
    <text evidence="3">The sequence shown here is derived from an EMBL/GenBank/DDBJ whole genome shotgun (WGS) entry which is preliminary data.</text>
</comment>
<dbReference type="RefSeq" id="WP_110788589.1">
    <property type="nucleotide sequence ID" value="NZ_QKQS01000038.1"/>
</dbReference>
<gene>
    <name evidence="3" type="ORF">DNX69_24365</name>
</gene>
<accession>A0A323U8V0</accession>
<evidence type="ECO:0000259" key="2">
    <source>
        <dbReference type="Pfam" id="PF16640"/>
    </source>
</evidence>
<feature type="signal peptide" evidence="1">
    <location>
        <begin position="1"/>
        <end position="26"/>
    </location>
</feature>